<dbReference type="CDD" id="cd06565">
    <property type="entry name" value="GH20_GcnA-like"/>
    <property type="match status" value="1"/>
</dbReference>
<comment type="catalytic activity">
    <reaction evidence="1">
        <text>Hydrolysis of terminal non-reducing N-acetyl-D-hexosamine residues in N-acetyl-beta-D-hexosaminides.</text>
        <dbReference type="EC" id="3.2.1.52"/>
    </reaction>
</comment>
<feature type="domain" description="Glycoside hydrolase family 20 catalytic" evidence="5">
    <location>
        <begin position="150"/>
        <end position="351"/>
    </location>
</feature>
<dbReference type="GeneID" id="28999539"/>
<dbReference type="GO" id="GO:0005975">
    <property type="term" value="P:carbohydrate metabolic process"/>
    <property type="evidence" value="ECO:0007669"/>
    <property type="project" value="InterPro"/>
</dbReference>
<evidence type="ECO:0000259" key="5">
    <source>
        <dbReference type="Pfam" id="PF00728"/>
    </source>
</evidence>
<dbReference type="SUPFAM" id="SSF51445">
    <property type="entry name" value="(Trans)glycosidases"/>
    <property type="match status" value="1"/>
</dbReference>
<gene>
    <name evidence="7" type="ORF">PHYBLDRAFT_182524</name>
</gene>
<accession>A0A163DBK8</accession>
<evidence type="ECO:0000256" key="2">
    <source>
        <dbReference type="ARBA" id="ARBA00006285"/>
    </source>
</evidence>
<dbReference type="InterPro" id="IPR041063">
    <property type="entry name" value="Glyco_H_20C_C"/>
</dbReference>
<dbReference type="Gene3D" id="1.20.120.670">
    <property type="entry name" value="N-acetyl-b-d-glucoasminidase"/>
    <property type="match status" value="1"/>
</dbReference>
<dbReference type="Gene3D" id="3.20.20.80">
    <property type="entry name" value="Glycosidases"/>
    <property type="match status" value="1"/>
</dbReference>
<dbReference type="OrthoDB" id="2100085at2759"/>
<dbReference type="InParanoid" id="A0A163DBK8"/>
<proteinExistence type="inferred from homology"/>
<sequence length="718" mass="83347">MAEDFNFLHRDSMLGQTFETSSDTMPNVLIVLNVTQLPVELQDGVLKAMKHAPRNNIVNGAVDCLDNDYQWHTSFVYDQSLRPGELVVNSNRSNYGDTSLSEDFQICVRYNRRIEAFRALGRLLGAARDPRVGTGEHGMFLNFTEQAQFETQGVLIDCSRNGVLRLHSVYFILCNMAYMGLNMLQLYTEDTYEVEGEPLFGYLRGRYTHEELSAIDDYAFDLLSTLRQFIEWSTGIEVIPCIQTLGHFGQVLQWPQYTHLRDNQEVLLAESEATYEFIEKIVKAAASPFRSKRIHLGMDEAYGLGEGRYAQLFGFKEPTKIFVDHLKRVHEICSRLGIQPMLWSDTAKNNTLQGYYDESSNPATPELVESMPQNIDLIFWDYYHTNPDVYEQKLKQHRDLGCRQPWLATGAWTWSRFWTALPFTFASVRASTVTAKNKNHGVRNTFITIWGDEGNECDIYSALPAMCYYAHHGYSSQDEIDISLLKLSFEGICGASFDDWIDDTPSGLPITQRTHYAPNTSKWMLWEDPFVSFLSPQYSDEDFETHYRSIAEHLFDALETKRNLGPLNLRLEFPARIATVLSLKCHLRQRLEDAYRKRQYEQLYDLAQGRLSRLREEVDHLWRYHRQMWMKMYKPFGWEVLELRYGGLRTRLETMYDQIMAHVEYAMTTKDSLSESDPLENEHARIEEFEVDLECLFFGSRTNLLLDYSRAATSIRHG</sequence>
<evidence type="ECO:0000259" key="6">
    <source>
        <dbReference type="Pfam" id="PF18088"/>
    </source>
</evidence>
<dbReference type="STRING" id="763407.A0A163DBK8"/>
<dbReference type="InterPro" id="IPR017853">
    <property type="entry name" value="GH"/>
</dbReference>
<comment type="similarity">
    <text evidence="2">Belongs to the glycosyl hydrolase 20 family.</text>
</comment>
<dbReference type="EMBL" id="KV440989">
    <property type="protein sequence ID" value="OAD70210.1"/>
    <property type="molecule type" value="Genomic_DNA"/>
</dbReference>
<evidence type="ECO:0000313" key="7">
    <source>
        <dbReference type="EMBL" id="OAD70210.1"/>
    </source>
</evidence>
<dbReference type="InterPro" id="IPR015883">
    <property type="entry name" value="Glyco_hydro_20_cat"/>
</dbReference>
<dbReference type="Proteomes" id="UP000077315">
    <property type="component" value="Unassembled WGS sequence"/>
</dbReference>
<dbReference type="Pfam" id="PF18088">
    <property type="entry name" value="Glyco_H_20C_C"/>
    <property type="match status" value="1"/>
</dbReference>
<dbReference type="EC" id="3.2.1.52" evidence="3"/>
<evidence type="ECO:0000256" key="4">
    <source>
        <dbReference type="ARBA" id="ARBA00022801"/>
    </source>
</evidence>
<dbReference type="AlphaFoldDB" id="A0A163DBK8"/>
<protein>
    <recommendedName>
        <fullName evidence="3">beta-N-acetylhexosaminidase</fullName>
        <ecNumber evidence="3">3.2.1.52</ecNumber>
    </recommendedName>
</protein>
<dbReference type="RefSeq" id="XP_018288250.1">
    <property type="nucleotide sequence ID" value="XM_018438633.1"/>
</dbReference>
<dbReference type="PANTHER" id="PTHR21040">
    <property type="entry name" value="BCDNA.GH04120"/>
    <property type="match status" value="1"/>
</dbReference>
<organism evidence="7 8">
    <name type="scientific">Phycomyces blakesleeanus (strain ATCC 8743b / DSM 1359 / FGSC 10004 / NBRC 33097 / NRRL 1555)</name>
    <dbReference type="NCBI Taxonomy" id="763407"/>
    <lineage>
        <taxon>Eukaryota</taxon>
        <taxon>Fungi</taxon>
        <taxon>Fungi incertae sedis</taxon>
        <taxon>Mucoromycota</taxon>
        <taxon>Mucoromycotina</taxon>
        <taxon>Mucoromycetes</taxon>
        <taxon>Mucorales</taxon>
        <taxon>Phycomycetaceae</taxon>
        <taxon>Phycomyces</taxon>
    </lineage>
</organism>
<dbReference type="Pfam" id="PF00728">
    <property type="entry name" value="Glyco_hydro_20"/>
    <property type="match status" value="1"/>
</dbReference>
<dbReference type="GO" id="GO:0004563">
    <property type="term" value="F:beta-N-acetylhexosaminidase activity"/>
    <property type="evidence" value="ECO:0007669"/>
    <property type="project" value="UniProtKB-EC"/>
</dbReference>
<keyword evidence="4 7" id="KW-0378">Hydrolase</keyword>
<evidence type="ECO:0000256" key="3">
    <source>
        <dbReference type="ARBA" id="ARBA00012663"/>
    </source>
</evidence>
<feature type="domain" description="Glycoside Hydrolase 20C C-terminal" evidence="6">
    <location>
        <begin position="510"/>
        <end position="673"/>
    </location>
</feature>
<reference evidence="8" key="1">
    <citation type="submission" date="2015-06" db="EMBL/GenBank/DDBJ databases">
        <title>Expansion of signal transduction pathways in fungi by whole-genome duplication.</title>
        <authorList>
            <consortium name="DOE Joint Genome Institute"/>
            <person name="Corrochano L.M."/>
            <person name="Kuo A."/>
            <person name="Marcet-Houben M."/>
            <person name="Polaino S."/>
            <person name="Salamov A."/>
            <person name="Villalobos J.M."/>
            <person name="Alvarez M.I."/>
            <person name="Avalos J."/>
            <person name="Benito E.P."/>
            <person name="Benoit I."/>
            <person name="Burger G."/>
            <person name="Camino L.P."/>
            <person name="Canovas D."/>
            <person name="Cerda-Olmedo E."/>
            <person name="Cheng J.-F."/>
            <person name="Dominguez A."/>
            <person name="Elias M."/>
            <person name="Eslava A.P."/>
            <person name="Glaser F."/>
            <person name="Grimwood J."/>
            <person name="Gutierrez G."/>
            <person name="Heitman J."/>
            <person name="Henrissat B."/>
            <person name="Iturriaga E.A."/>
            <person name="Lang B.F."/>
            <person name="Lavin J.L."/>
            <person name="Lee S."/>
            <person name="Li W."/>
            <person name="Lindquist E."/>
            <person name="Lopez-Garcia S."/>
            <person name="Luque E.M."/>
            <person name="Marcos A.T."/>
            <person name="Martin J."/>
            <person name="McCluskey K."/>
            <person name="Medina H.R."/>
            <person name="Miralles-Duran A."/>
            <person name="Miyazaki A."/>
            <person name="Munoz-Torres E."/>
            <person name="Oguiza J.A."/>
            <person name="Ohm R."/>
            <person name="Olmedo M."/>
            <person name="Orejas M."/>
            <person name="Ortiz-Castellanos L."/>
            <person name="Pisabarro A.G."/>
            <person name="Rodriguez-Romero J."/>
            <person name="Ruiz-Herrera J."/>
            <person name="Ruiz-Vazquez R."/>
            <person name="Sanz C."/>
            <person name="Schackwitz W."/>
            <person name="Schmutz J."/>
            <person name="Shahriari M."/>
            <person name="Shelest E."/>
            <person name="Silva-Franco F."/>
            <person name="Soanes D."/>
            <person name="Syed K."/>
            <person name="Tagua V.G."/>
            <person name="Talbot N.J."/>
            <person name="Thon M."/>
            <person name="De vries R.P."/>
            <person name="Wiebenga A."/>
            <person name="Yadav J.S."/>
            <person name="Braun E.L."/>
            <person name="Baker S."/>
            <person name="Garre V."/>
            <person name="Horwitz B."/>
            <person name="Torres-Martinez S."/>
            <person name="Idnurm A."/>
            <person name="Herrera-Estrella A."/>
            <person name="Gabaldon T."/>
            <person name="Grigoriev I.V."/>
        </authorList>
    </citation>
    <scope>NUCLEOTIDE SEQUENCE [LARGE SCALE GENOMIC DNA]</scope>
    <source>
        <strain evidence="8">NRRL 1555(-)</strain>
    </source>
</reference>
<dbReference type="InterPro" id="IPR038901">
    <property type="entry name" value="HEXDC-like"/>
</dbReference>
<evidence type="ECO:0000313" key="8">
    <source>
        <dbReference type="Proteomes" id="UP000077315"/>
    </source>
</evidence>
<dbReference type="PANTHER" id="PTHR21040:SF8">
    <property type="entry name" value="BCDNA.GH04120"/>
    <property type="match status" value="1"/>
</dbReference>
<evidence type="ECO:0000256" key="1">
    <source>
        <dbReference type="ARBA" id="ARBA00001231"/>
    </source>
</evidence>
<keyword evidence="8" id="KW-1185">Reference proteome</keyword>
<dbReference type="VEuPathDB" id="FungiDB:PHYBLDRAFT_182524"/>
<name>A0A163DBK8_PHYB8</name>